<dbReference type="PROSITE" id="PS01200">
    <property type="entry name" value="TUB_1"/>
    <property type="match status" value="1"/>
</dbReference>
<feature type="domain" description="Tubby N-terminal" evidence="9">
    <location>
        <begin position="60"/>
        <end position="114"/>
    </location>
</feature>
<dbReference type="InterPro" id="IPR005398">
    <property type="entry name" value="Tubby_N"/>
</dbReference>
<evidence type="ECO:0000259" key="9">
    <source>
        <dbReference type="Pfam" id="PF16322"/>
    </source>
</evidence>
<name>A0A8C5AWN3_GADMO</name>
<evidence type="ECO:0000256" key="1">
    <source>
        <dbReference type="ARBA" id="ARBA00004496"/>
    </source>
</evidence>
<sequence length="552" mass="61182">MGELHPSHNMMTLDQMCDGGVGESHNVMNLDQMFLFVCFLRLYSCLDDDTTSLRQQKLEKQRALLEQKQRRKRQEPLMVQPNQEAQPRRSSRPRRGEEQAPLVDPRLAVTADAILEGIDGPAAFLGPETPDLGSKIQVLSVGPARTTTRSPPPASRQQQQHHPHHTRYPPAAAAPPTTASTAASSASSTPGQSRPPPGEGPERDGDTVSLLEPKTDLHELLQRRGLSGSMKYDEEPSDEDEDNNVEPEAERTRSLTPNADATASTRPASASSAKSSSEPLSSGSPTADGPPLEVDDLEEFVVRPAPRGVIVKCRITRDKKGMDRGLYPTYFMHLEREDGRRVFLLAGRKRKKSKTSNYLISVDATDLSREGESFMGKLRSNMMGTKFTVYDSGTNPGKAPGALLEESNTRQELAAVCYETNVLGFKGPRKMTVIIPGMNMNFERVPVRPSSEQESLLSKWQNRCLENLIELHNKAPVWNDDTQSYVLNFHGRVTQASVKNFQIVHDNDPDYIVMQFGRVAEDIFTLDFNYPMCALQAFAIGLSSFDSKLACE</sequence>
<evidence type="ECO:0000313" key="10">
    <source>
        <dbReference type="Ensembl" id="ENSGMOP00000035687.1"/>
    </source>
</evidence>
<evidence type="ECO:0000256" key="3">
    <source>
        <dbReference type="ARBA" id="ARBA00007129"/>
    </source>
</evidence>
<dbReference type="Ensembl" id="ENSGMOT00000034875.1">
    <property type="protein sequence ID" value="ENSGMOP00000035687.1"/>
    <property type="gene ID" value="ENSGMOG00000012976.2"/>
</dbReference>
<feature type="compositionally biased region" description="Low complexity" evidence="7">
    <location>
        <begin position="143"/>
        <end position="158"/>
    </location>
</feature>
<dbReference type="Pfam" id="PF01167">
    <property type="entry name" value="Tub"/>
    <property type="match status" value="1"/>
</dbReference>
<evidence type="ECO:0000256" key="7">
    <source>
        <dbReference type="SAM" id="MobiDB-lite"/>
    </source>
</evidence>
<dbReference type="Proteomes" id="UP000694546">
    <property type="component" value="Chromosome 19"/>
</dbReference>
<feature type="domain" description="Tubby C-terminal" evidence="8">
    <location>
        <begin position="303"/>
        <end position="547"/>
    </location>
</feature>
<dbReference type="OMA" id="EPHTPHN"/>
<dbReference type="SUPFAM" id="SSF54518">
    <property type="entry name" value="Tubby C-terminal domain-like"/>
    <property type="match status" value="1"/>
</dbReference>
<dbReference type="PROSITE" id="PS01201">
    <property type="entry name" value="TUB_2"/>
    <property type="match status" value="1"/>
</dbReference>
<feature type="compositionally biased region" description="Acidic residues" evidence="7">
    <location>
        <begin position="235"/>
        <end position="247"/>
    </location>
</feature>
<evidence type="ECO:0000256" key="2">
    <source>
        <dbReference type="ARBA" id="ARBA00004613"/>
    </source>
</evidence>
<dbReference type="Gene3D" id="3.20.90.10">
    <property type="entry name" value="Tubby Protein, Chain A"/>
    <property type="match status" value="1"/>
</dbReference>
<dbReference type="InterPro" id="IPR000007">
    <property type="entry name" value="Tubby_C"/>
</dbReference>
<feature type="region of interest" description="Disordered" evidence="7">
    <location>
        <begin position="69"/>
        <end position="105"/>
    </location>
</feature>
<protein>
    <recommendedName>
        <fullName evidence="6">Tubby-like protein</fullName>
    </recommendedName>
</protein>
<keyword evidence="5" id="KW-0964">Secreted</keyword>
<feature type="compositionally biased region" description="Low complexity" evidence="7">
    <location>
        <begin position="259"/>
        <end position="287"/>
    </location>
</feature>
<dbReference type="GO" id="GO:0005737">
    <property type="term" value="C:cytoplasm"/>
    <property type="evidence" value="ECO:0007669"/>
    <property type="project" value="UniProtKB-SubCell"/>
</dbReference>
<evidence type="ECO:0000256" key="5">
    <source>
        <dbReference type="ARBA" id="ARBA00022525"/>
    </source>
</evidence>
<evidence type="ECO:0000259" key="8">
    <source>
        <dbReference type="Pfam" id="PF01167"/>
    </source>
</evidence>
<evidence type="ECO:0000313" key="11">
    <source>
        <dbReference type="Proteomes" id="UP000694546"/>
    </source>
</evidence>
<feature type="domain" description="Tubby N-terminal" evidence="9">
    <location>
        <begin position="116"/>
        <end position="285"/>
    </location>
</feature>
<feature type="compositionally biased region" description="Basic and acidic residues" evidence="7">
    <location>
        <begin position="213"/>
        <end position="222"/>
    </location>
</feature>
<feature type="region of interest" description="Disordered" evidence="7">
    <location>
        <begin position="142"/>
        <end position="292"/>
    </location>
</feature>
<dbReference type="PANTHER" id="PTHR16517">
    <property type="entry name" value="TUBBY-RELATED"/>
    <property type="match status" value="1"/>
</dbReference>
<dbReference type="GO" id="GO:0005929">
    <property type="term" value="C:cilium"/>
    <property type="evidence" value="ECO:0007669"/>
    <property type="project" value="TreeGrafter"/>
</dbReference>
<comment type="subcellular location">
    <subcellularLocation>
        <location evidence="1">Cytoplasm</location>
    </subcellularLocation>
    <subcellularLocation>
        <location evidence="2">Secreted</location>
    </subcellularLocation>
</comment>
<dbReference type="InterPro" id="IPR018066">
    <property type="entry name" value="Tubby_C_CS"/>
</dbReference>
<dbReference type="FunFam" id="3.20.90.10:FF:000001">
    <property type="entry name" value="Tubby-like protein"/>
    <property type="match status" value="1"/>
</dbReference>
<accession>A0A8C5AWN3</accession>
<evidence type="ECO:0000256" key="4">
    <source>
        <dbReference type="ARBA" id="ARBA00022490"/>
    </source>
</evidence>
<gene>
    <name evidence="10" type="primary">tulp3</name>
</gene>
<dbReference type="PRINTS" id="PR01573">
    <property type="entry name" value="SUPERTUBBY"/>
</dbReference>
<dbReference type="AlphaFoldDB" id="A0A8C5AWN3"/>
<evidence type="ECO:0000256" key="6">
    <source>
        <dbReference type="RuleBase" id="RU361125"/>
    </source>
</evidence>
<organism evidence="10 11">
    <name type="scientific">Gadus morhua</name>
    <name type="common">Atlantic cod</name>
    <dbReference type="NCBI Taxonomy" id="8049"/>
    <lineage>
        <taxon>Eukaryota</taxon>
        <taxon>Metazoa</taxon>
        <taxon>Chordata</taxon>
        <taxon>Craniata</taxon>
        <taxon>Vertebrata</taxon>
        <taxon>Euteleostomi</taxon>
        <taxon>Actinopterygii</taxon>
        <taxon>Neopterygii</taxon>
        <taxon>Teleostei</taxon>
        <taxon>Neoteleostei</taxon>
        <taxon>Acanthomorphata</taxon>
        <taxon>Zeiogadaria</taxon>
        <taxon>Gadariae</taxon>
        <taxon>Gadiformes</taxon>
        <taxon>Gadoidei</taxon>
        <taxon>Gadidae</taxon>
        <taxon>Gadus</taxon>
    </lineage>
</organism>
<comment type="similarity">
    <text evidence="3 6">Belongs to the TUB family.</text>
</comment>
<dbReference type="GeneTree" id="ENSGT00940000158155"/>
<dbReference type="GO" id="GO:0061512">
    <property type="term" value="P:protein localization to cilium"/>
    <property type="evidence" value="ECO:0007669"/>
    <property type="project" value="TreeGrafter"/>
</dbReference>
<dbReference type="Pfam" id="PF16322">
    <property type="entry name" value="Tub_N"/>
    <property type="match status" value="2"/>
</dbReference>
<proteinExistence type="inferred from homology"/>
<keyword evidence="4" id="KW-0963">Cytoplasm</keyword>
<reference evidence="10" key="2">
    <citation type="submission" date="2025-09" db="UniProtKB">
        <authorList>
            <consortium name="Ensembl"/>
        </authorList>
    </citation>
    <scope>IDENTIFICATION</scope>
</reference>
<feature type="compositionally biased region" description="Low complexity" evidence="7">
    <location>
        <begin position="169"/>
        <end position="190"/>
    </location>
</feature>
<reference evidence="10" key="1">
    <citation type="submission" date="2025-08" db="UniProtKB">
        <authorList>
            <consortium name="Ensembl"/>
        </authorList>
    </citation>
    <scope>IDENTIFICATION</scope>
</reference>
<dbReference type="InterPro" id="IPR025659">
    <property type="entry name" value="Tubby-like_C"/>
</dbReference>
<keyword evidence="11" id="KW-1185">Reference proteome</keyword>
<dbReference type="PANTHER" id="PTHR16517:SF138">
    <property type="entry name" value="TUBBY-RELATED PROTEIN 3"/>
    <property type="match status" value="1"/>
</dbReference>
<dbReference type="PRINTS" id="PR01574">
    <property type="entry name" value="TUBBYPROTEIN"/>
</dbReference>
<dbReference type="GO" id="GO:0005576">
    <property type="term" value="C:extracellular region"/>
    <property type="evidence" value="ECO:0007669"/>
    <property type="project" value="UniProtKB-SubCell"/>
</dbReference>